<keyword evidence="3" id="KW-1185">Reference proteome</keyword>
<feature type="transmembrane region" description="Helical" evidence="1">
    <location>
        <begin position="419"/>
        <end position="437"/>
    </location>
</feature>
<accession>A0A3G1B6V1</accession>
<sequence>MIRFYFLLVLVFLIPISSVYGHGLGLETIKLNADDRKLSITTQISPTEFSETAQKQITMTITDSLTTQNVDAILLVALYHEDTQVFREYFGTTGGVLRIDVNPSTDEQIQISGQQEQTFDAWYGTESNPLEITGPILNTGGLYRFEVEIKSIDSEAVQNQAFSTYITSITNHRYDKQDKNGNPVRFDVKSYYDKISGFDYSQDTNSITLEMPFDWSEQNISHTEVVHEEVHFPKEFVDLLVPSYTGTVNGIDLFKSSITIDDYSIEDQRIVHFVLSQDMLRYLKQAQKDKGIESPQDLKFVLKIGSKIVFPVIAMTKNESLQVDLSWEPETIEPGKNTKFIFTFRDGKTGELLRNTTYDFVILQNGKQIHTKSANAQIGGDYVDYTFSESQKGPITIQFNNLRGTGQGTEFSIMVVPEFGVLAFVILAISITSIIIFSRKRLVFF</sequence>
<protein>
    <recommendedName>
        <fullName evidence="4">Peptidase</fullName>
    </recommendedName>
</protein>
<dbReference type="AlphaFoldDB" id="A0A3G1B6V1"/>
<proteinExistence type="predicted"/>
<keyword evidence="1" id="KW-0812">Transmembrane</keyword>
<name>A0A3G1B6V1_9ARCH</name>
<dbReference type="InterPro" id="IPR027560">
    <property type="entry name" value="PEFG-CTERM"/>
</dbReference>
<reference evidence="2 3" key="1">
    <citation type="journal article" date="2016" name="Sci. Rep.">
        <title>A novel ammonia-oxidizing archaeon from wastewater treatment plant: Its enrichment, physiological and genomic characteristics.</title>
        <authorList>
            <person name="Li Y."/>
            <person name="Ding K."/>
            <person name="Wen X."/>
            <person name="Zhang B."/>
            <person name="Shen B."/>
            <person name="Yang Y."/>
        </authorList>
    </citation>
    <scope>NUCLEOTIDE SEQUENCE [LARGE SCALE GENOMIC DNA]</scope>
    <source>
        <strain evidence="2 3">SAT1</strain>
    </source>
</reference>
<dbReference type="Proteomes" id="UP000266745">
    <property type="component" value="Chromosome"/>
</dbReference>
<keyword evidence="1" id="KW-0472">Membrane</keyword>
<evidence type="ECO:0008006" key="4">
    <source>
        <dbReference type="Google" id="ProtNLM"/>
    </source>
</evidence>
<keyword evidence="1" id="KW-1133">Transmembrane helix</keyword>
<gene>
    <name evidence="2" type="ORF">SU86_005480</name>
</gene>
<dbReference type="EMBL" id="CP011097">
    <property type="protein sequence ID" value="AJZ75907.1"/>
    <property type="molecule type" value="Genomic_DNA"/>
</dbReference>
<dbReference type="NCBIfam" id="TIGR04296">
    <property type="entry name" value="PEFG-CTERM"/>
    <property type="match status" value="1"/>
</dbReference>
<evidence type="ECO:0000313" key="3">
    <source>
        <dbReference type="Proteomes" id="UP000266745"/>
    </source>
</evidence>
<dbReference type="STRING" id="1603555.SU86_005480"/>
<dbReference type="KEGG" id="tah:SU86_005480"/>
<organism evidence="2 3">
    <name type="scientific">Candidatus Nitrosotenuis cloacae</name>
    <dbReference type="NCBI Taxonomy" id="1603555"/>
    <lineage>
        <taxon>Archaea</taxon>
        <taxon>Nitrososphaerota</taxon>
        <taxon>Candidatus Nitrosotenuis</taxon>
    </lineage>
</organism>
<evidence type="ECO:0000256" key="1">
    <source>
        <dbReference type="SAM" id="Phobius"/>
    </source>
</evidence>
<evidence type="ECO:0000313" key="2">
    <source>
        <dbReference type="EMBL" id="AJZ75907.1"/>
    </source>
</evidence>